<dbReference type="GO" id="GO:0005524">
    <property type="term" value="F:ATP binding"/>
    <property type="evidence" value="ECO:0007669"/>
    <property type="project" value="UniProtKB-KW"/>
</dbReference>
<gene>
    <name evidence="1" type="ORF">ACFPFM_21950</name>
</gene>
<keyword evidence="1" id="KW-0067">ATP-binding</keyword>
<dbReference type="SUPFAM" id="SSF55874">
    <property type="entry name" value="ATPase domain of HSP90 chaperone/DNA topoisomerase II/histidine kinase"/>
    <property type="match status" value="1"/>
</dbReference>
<dbReference type="Gene3D" id="3.30.565.10">
    <property type="entry name" value="Histidine kinase-like ATPase, C-terminal domain"/>
    <property type="match status" value="1"/>
</dbReference>
<dbReference type="RefSeq" id="WP_344038330.1">
    <property type="nucleotide sequence ID" value="NZ_BAAAKE010000010.1"/>
</dbReference>
<reference evidence="2" key="1">
    <citation type="journal article" date="2019" name="Int. J. Syst. Evol. Microbiol.">
        <title>The Global Catalogue of Microorganisms (GCM) 10K type strain sequencing project: providing services to taxonomists for standard genome sequencing and annotation.</title>
        <authorList>
            <consortium name="The Broad Institute Genomics Platform"/>
            <consortium name="The Broad Institute Genome Sequencing Center for Infectious Disease"/>
            <person name="Wu L."/>
            <person name="Ma J."/>
        </authorList>
    </citation>
    <scope>NUCLEOTIDE SEQUENCE [LARGE SCALE GENOMIC DNA]</scope>
    <source>
        <strain evidence="2">KCTC 12848</strain>
    </source>
</reference>
<protein>
    <submittedName>
        <fullName evidence="1">ATP-binding protein</fullName>
    </submittedName>
</protein>
<accession>A0ABV9Y4D7</accession>
<evidence type="ECO:0000313" key="1">
    <source>
        <dbReference type="EMBL" id="MFC5056410.1"/>
    </source>
</evidence>
<dbReference type="Pfam" id="PF13589">
    <property type="entry name" value="HATPase_c_3"/>
    <property type="match status" value="1"/>
</dbReference>
<sequence>MVWKQVHTGRDFLGRQTYTKASAVDAISELVWNGLDAEADQVDIDIETTTAGPRELRYVTRVIVTDNGHGMDRERAESAFLSLGDSWKQSLNRRTVNNKRALHGEKGVGRFYVYSIGGHARWTSVSANPDGAGNSRVEVVGEQHRWEGFSIEDPVPTDEPTGTRVVIHPEQGRSNTSLLRDDFALQLTARLASHLLANSDIVVRVNGFALAPLSLIEGGPFDVLLDQIPAGQLNGHEVPKLTIVDWTDRMGKIPALMLCNENGMALVAADHPKANAAVKSTGYLCWSGFVDSPADLALAHVYHHDLLEEATRVYEEHVRERLDATTATVVARLQAEGIYPYPTDRVDDPILSVERDMFDLVAVTARGTLTGGNRQQREMNSRLIKLALEERSESLNAVLAATLEMSHDEQDQLAYMLRQSSLGHIVGAATEVTRRVDLILALRQAIYGSDMRRRMREVDQLHPLVRDNAWLFGEAWRLSRSEAGLTTVLRDAVHDDALLEADLLSSGGQVLRDNGRGGRLDLVLQRTIHTPGLQHRLVIELKRPSVALGDKELSQVRSYARALSKSAATGRGKWTFWLVRASISEEIEDEVNQTDREWGHVTKQADYDIYVTQWGQLLDNAAKRLEFYREQLRYDISQEEAVTRVRERHSALLPDEQRSA</sequence>
<dbReference type="Proteomes" id="UP001595833">
    <property type="component" value="Unassembled WGS sequence"/>
</dbReference>
<proteinExistence type="predicted"/>
<name>A0ABV9Y4D7_9PSEU</name>
<evidence type="ECO:0000313" key="2">
    <source>
        <dbReference type="Proteomes" id="UP001595833"/>
    </source>
</evidence>
<organism evidence="1 2">
    <name type="scientific">Saccharothrix xinjiangensis</name>
    <dbReference type="NCBI Taxonomy" id="204798"/>
    <lineage>
        <taxon>Bacteria</taxon>
        <taxon>Bacillati</taxon>
        <taxon>Actinomycetota</taxon>
        <taxon>Actinomycetes</taxon>
        <taxon>Pseudonocardiales</taxon>
        <taxon>Pseudonocardiaceae</taxon>
        <taxon>Saccharothrix</taxon>
    </lineage>
</organism>
<dbReference type="InterPro" id="IPR036890">
    <property type="entry name" value="HATPase_C_sf"/>
</dbReference>
<keyword evidence="2" id="KW-1185">Reference proteome</keyword>
<dbReference type="EMBL" id="JBHSJB010000020">
    <property type="protein sequence ID" value="MFC5056410.1"/>
    <property type="molecule type" value="Genomic_DNA"/>
</dbReference>
<keyword evidence="1" id="KW-0547">Nucleotide-binding</keyword>
<comment type="caution">
    <text evidence="1">The sequence shown here is derived from an EMBL/GenBank/DDBJ whole genome shotgun (WGS) entry which is preliminary data.</text>
</comment>